<comment type="caution">
    <text evidence="10">The sequence shown here is derived from an EMBL/GenBank/DDBJ whole genome shotgun (WGS) entry which is preliminary data.</text>
</comment>
<evidence type="ECO:0000256" key="7">
    <source>
        <dbReference type="SAM" id="Phobius"/>
    </source>
</evidence>
<feature type="signal peptide" evidence="8">
    <location>
        <begin position="1"/>
        <end position="20"/>
    </location>
</feature>
<dbReference type="Pfam" id="PF00226">
    <property type="entry name" value="DnaJ"/>
    <property type="match status" value="1"/>
</dbReference>
<sequence length="325" mass="36465">MRVFAFVFALLAFLATTVLAWEKEDHEIFDLVSELEAAEGKGTTFYSWLDVPPTASTNEIAKAYRKKSMLLHPDKNPGVKGVHERFARLGVIATILRNKESRERYDFFYKNGVPKWRGTGYYYSRFRPGLGTVFVFLTILTSGLQLFVQRFNYRKDLARIEFITRKAKAAAWGPKMIPVKGQRKVRVNLGESRDDEGEVSGNKFVDMVVEDPHVYLLEPSGDMHLIDASTAVKPTITNTWFISLLRSLFHKVTGKKPAVSPDSHHADEPQNGSGPDFDDDSSSISSEATGSGYSTPSRRGDSDAKVRIAPTVKAGGKRRKNVRKR</sequence>
<evidence type="ECO:0000256" key="5">
    <source>
        <dbReference type="ARBA" id="ARBA00037847"/>
    </source>
</evidence>
<feature type="compositionally biased region" description="Basic residues" evidence="6">
    <location>
        <begin position="315"/>
        <end position="325"/>
    </location>
</feature>
<evidence type="ECO:0000256" key="6">
    <source>
        <dbReference type="SAM" id="MobiDB-lite"/>
    </source>
</evidence>
<keyword evidence="3 7" id="KW-1133">Transmembrane helix</keyword>
<dbReference type="FunCoup" id="A0A409YVQ1">
    <property type="interactions" value="74"/>
</dbReference>
<evidence type="ECO:0000256" key="1">
    <source>
        <dbReference type="ARBA" id="ARBA00022692"/>
    </source>
</evidence>
<dbReference type="PANTHER" id="PTHR44653">
    <property type="entry name" value="DNAJ HOMOLOG SUBFAMILY C MEMBER 1"/>
    <property type="match status" value="1"/>
</dbReference>
<comment type="subcellular location">
    <subcellularLocation>
        <location evidence="5">Endomembrane system</location>
        <topology evidence="5">Single-pass membrane protein</topology>
    </subcellularLocation>
</comment>
<evidence type="ECO:0000256" key="4">
    <source>
        <dbReference type="ARBA" id="ARBA00023136"/>
    </source>
</evidence>
<name>A0A409YVQ1_9AGAR</name>
<protein>
    <recommendedName>
        <fullName evidence="9">J domain-containing protein</fullName>
    </recommendedName>
</protein>
<dbReference type="Gene3D" id="1.10.287.110">
    <property type="entry name" value="DnaJ domain"/>
    <property type="match status" value="1"/>
</dbReference>
<reference evidence="10 11" key="1">
    <citation type="journal article" date="2018" name="Evol. Lett.">
        <title>Horizontal gene cluster transfer increased hallucinogenic mushroom diversity.</title>
        <authorList>
            <person name="Reynolds H.T."/>
            <person name="Vijayakumar V."/>
            <person name="Gluck-Thaler E."/>
            <person name="Korotkin H.B."/>
            <person name="Matheny P.B."/>
            <person name="Slot J.C."/>
        </authorList>
    </citation>
    <scope>NUCLEOTIDE SEQUENCE [LARGE SCALE GENOMIC DNA]</scope>
    <source>
        <strain evidence="10 11">SRW20</strain>
    </source>
</reference>
<evidence type="ECO:0000313" key="10">
    <source>
        <dbReference type="EMBL" id="PPR07048.1"/>
    </source>
</evidence>
<dbReference type="PROSITE" id="PS50076">
    <property type="entry name" value="DNAJ_2"/>
    <property type="match status" value="1"/>
</dbReference>
<dbReference type="CDD" id="cd06257">
    <property type="entry name" value="DnaJ"/>
    <property type="match status" value="1"/>
</dbReference>
<keyword evidence="2 8" id="KW-0732">Signal</keyword>
<feature type="compositionally biased region" description="Low complexity" evidence="6">
    <location>
        <begin position="282"/>
        <end position="294"/>
    </location>
</feature>
<dbReference type="Proteomes" id="UP000284706">
    <property type="component" value="Unassembled WGS sequence"/>
</dbReference>
<dbReference type="STRING" id="231916.A0A409YVQ1"/>
<dbReference type="InterPro" id="IPR001623">
    <property type="entry name" value="DnaJ_domain"/>
</dbReference>
<dbReference type="InParanoid" id="A0A409YVQ1"/>
<feature type="transmembrane region" description="Helical" evidence="7">
    <location>
        <begin position="129"/>
        <end position="148"/>
    </location>
</feature>
<keyword evidence="4 7" id="KW-0472">Membrane</keyword>
<dbReference type="SMART" id="SM00271">
    <property type="entry name" value="DnaJ"/>
    <property type="match status" value="1"/>
</dbReference>
<dbReference type="PRINTS" id="PR00625">
    <property type="entry name" value="JDOMAIN"/>
</dbReference>
<dbReference type="InterPro" id="IPR036869">
    <property type="entry name" value="J_dom_sf"/>
</dbReference>
<dbReference type="OrthoDB" id="413400at2759"/>
<evidence type="ECO:0000256" key="2">
    <source>
        <dbReference type="ARBA" id="ARBA00022729"/>
    </source>
</evidence>
<evidence type="ECO:0000256" key="3">
    <source>
        <dbReference type="ARBA" id="ARBA00022989"/>
    </source>
</evidence>
<dbReference type="InterPro" id="IPR052606">
    <property type="entry name" value="DnaJ_domain_protein"/>
</dbReference>
<feature type="region of interest" description="Disordered" evidence="6">
    <location>
        <begin position="255"/>
        <end position="325"/>
    </location>
</feature>
<feature type="domain" description="J" evidence="9">
    <location>
        <begin position="44"/>
        <end position="109"/>
    </location>
</feature>
<organism evidence="10 11">
    <name type="scientific">Gymnopilus dilepis</name>
    <dbReference type="NCBI Taxonomy" id="231916"/>
    <lineage>
        <taxon>Eukaryota</taxon>
        <taxon>Fungi</taxon>
        <taxon>Dikarya</taxon>
        <taxon>Basidiomycota</taxon>
        <taxon>Agaricomycotina</taxon>
        <taxon>Agaricomycetes</taxon>
        <taxon>Agaricomycetidae</taxon>
        <taxon>Agaricales</taxon>
        <taxon>Agaricineae</taxon>
        <taxon>Hymenogastraceae</taxon>
        <taxon>Gymnopilus</taxon>
    </lineage>
</organism>
<evidence type="ECO:0000259" key="9">
    <source>
        <dbReference type="PROSITE" id="PS50076"/>
    </source>
</evidence>
<dbReference type="EMBL" id="NHYE01000195">
    <property type="protein sequence ID" value="PPR07048.1"/>
    <property type="molecule type" value="Genomic_DNA"/>
</dbReference>
<gene>
    <name evidence="10" type="ORF">CVT26_005249</name>
</gene>
<evidence type="ECO:0000256" key="8">
    <source>
        <dbReference type="SAM" id="SignalP"/>
    </source>
</evidence>
<keyword evidence="11" id="KW-1185">Reference proteome</keyword>
<dbReference type="SUPFAM" id="SSF46565">
    <property type="entry name" value="Chaperone J-domain"/>
    <property type="match status" value="1"/>
</dbReference>
<feature type="chain" id="PRO_5019121234" description="J domain-containing protein" evidence="8">
    <location>
        <begin position="21"/>
        <end position="325"/>
    </location>
</feature>
<proteinExistence type="predicted"/>
<keyword evidence="1 7" id="KW-0812">Transmembrane</keyword>
<accession>A0A409YVQ1</accession>
<dbReference type="PANTHER" id="PTHR44653:SF2">
    <property type="entry name" value="DNAJ HOMOLOG SUBFAMILY C MEMBER 1"/>
    <property type="match status" value="1"/>
</dbReference>
<dbReference type="AlphaFoldDB" id="A0A409YVQ1"/>
<evidence type="ECO:0000313" key="11">
    <source>
        <dbReference type="Proteomes" id="UP000284706"/>
    </source>
</evidence>
<dbReference type="GO" id="GO:0012505">
    <property type="term" value="C:endomembrane system"/>
    <property type="evidence" value="ECO:0007669"/>
    <property type="project" value="UniProtKB-SubCell"/>
</dbReference>